<gene>
    <name evidence="2" type="ORF">HGI39_12650</name>
</gene>
<feature type="domain" description="Schlafen AlbA-2" evidence="1">
    <location>
        <begin position="16"/>
        <end position="144"/>
    </location>
</feature>
<dbReference type="InterPro" id="IPR038461">
    <property type="entry name" value="Schlafen_AlbA_2_dom_sf"/>
</dbReference>
<dbReference type="Gene3D" id="3.30.950.30">
    <property type="entry name" value="Schlafen, AAA domain"/>
    <property type="match status" value="1"/>
</dbReference>
<dbReference type="InterPro" id="IPR007421">
    <property type="entry name" value="Schlafen_AlbA_2_dom"/>
</dbReference>
<evidence type="ECO:0000259" key="1">
    <source>
        <dbReference type="Pfam" id="PF04326"/>
    </source>
</evidence>
<protein>
    <submittedName>
        <fullName evidence="2">ATP-binding protein</fullName>
    </submittedName>
</protein>
<evidence type="ECO:0000313" key="2">
    <source>
        <dbReference type="EMBL" id="MBC2475545.1"/>
    </source>
</evidence>
<sequence length="400" mass="46447">MDEKELLIKYIESENECEWIDFKEKFYVIKHKKDDFIKDIVSFANNLQAKDKYIIFGVEDGNHGVCGIYTDAIPDISILENLLVEKVEPQITISLGSFFISNKLIAFIKIPYNNENRPYIIKNECGAVKQGDIYIRKGSINVKATRRDLDDIYTSRHQQYIVPYDNSIIIEPIYIKDSLLENPTYGRLDIEIKNTSNLPLLINSGWIEFENVFGKIKRSIYDILPNRNIQEHPFEVAPTSNFVKKALFGFTSTDCITLHFDEDGHLVAKTYVKTSFQDISGKVFESEPKEFFIIAKGDILHKIKIKYKEFREHLKKKRKNILRAIELNKDAELKQLMNIPCIDFSLVLPKYVLNHPEFPEYDICAEMIQTAINVKNEYAIKLMQSQGLPQDFVEFALGFQ</sequence>
<dbReference type="Pfam" id="PF04326">
    <property type="entry name" value="SLFN_AlbA_2"/>
    <property type="match status" value="1"/>
</dbReference>
<evidence type="ECO:0000313" key="3">
    <source>
        <dbReference type="Proteomes" id="UP001194098"/>
    </source>
</evidence>
<reference evidence="2" key="2">
    <citation type="journal article" date="2022" name="Nat. Biotechnol.">
        <title>Carbon-negative production of acetone and isopropanol by gas fermentation at industrial pilot scale.</title>
        <authorList>
            <person name="Liew F.E."/>
            <person name="Nogle R."/>
            <person name="Abdalla T."/>
            <person name="Rasor B.J."/>
            <person name="Canter C."/>
            <person name="Jensen R.O."/>
            <person name="Wang L."/>
            <person name="Strutz J."/>
            <person name="Chirania P."/>
            <person name="De Tissera S."/>
            <person name="Mueller A.P."/>
            <person name="Ruan Z."/>
            <person name="Gao A."/>
            <person name="Tran L."/>
            <person name="Engle N.L."/>
            <person name="Bromley J.C."/>
            <person name="Daniell J."/>
            <person name="Conrado R."/>
            <person name="Tschaplinski T.J."/>
            <person name="Giannone R.J."/>
            <person name="Hettich R.L."/>
            <person name="Karim A.S."/>
            <person name="Simpson S.D."/>
            <person name="Brown S.D."/>
            <person name="Leang C."/>
            <person name="Jewett M.C."/>
            <person name="Kopke M."/>
        </authorList>
    </citation>
    <scope>NUCLEOTIDE SEQUENCE</scope>
    <source>
        <strain evidence="2">DJ015</strain>
    </source>
</reference>
<accession>A0AAW3W9G4</accession>
<comment type="caution">
    <text evidence="2">The sequence shown here is derived from an EMBL/GenBank/DDBJ whole genome shotgun (WGS) entry which is preliminary data.</text>
</comment>
<dbReference type="RefSeq" id="WP_171780699.1">
    <property type="nucleotide sequence ID" value="NZ_JABAGV010000029.1"/>
</dbReference>
<organism evidence="2 3">
    <name type="scientific">Clostridium beijerinckii</name>
    <name type="common">Clostridium MP</name>
    <dbReference type="NCBI Taxonomy" id="1520"/>
    <lineage>
        <taxon>Bacteria</taxon>
        <taxon>Bacillati</taxon>
        <taxon>Bacillota</taxon>
        <taxon>Clostridia</taxon>
        <taxon>Eubacteriales</taxon>
        <taxon>Clostridiaceae</taxon>
        <taxon>Clostridium</taxon>
    </lineage>
</organism>
<dbReference type="Proteomes" id="UP001194098">
    <property type="component" value="Unassembled WGS sequence"/>
</dbReference>
<reference evidence="2" key="1">
    <citation type="submission" date="2020-04" db="EMBL/GenBank/DDBJ databases">
        <authorList>
            <person name="Brown S."/>
        </authorList>
    </citation>
    <scope>NUCLEOTIDE SEQUENCE</scope>
    <source>
        <strain evidence="2">DJ015</strain>
    </source>
</reference>
<proteinExistence type="predicted"/>
<dbReference type="EMBL" id="JABAGV010000029">
    <property type="protein sequence ID" value="MBC2475545.1"/>
    <property type="molecule type" value="Genomic_DNA"/>
</dbReference>
<keyword evidence="2" id="KW-0547">Nucleotide-binding</keyword>
<dbReference type="AlphaFoldDB" id="A0AAW3W9G4"/>
<name>A0AAW3W9G4_CLOBE</name>
<dbReference type="GO" id="GO:0005524">
    <property type="term" value="F:ATP binding"/>
    <property type="evidence" value="ECO:0007669"/>
    <property type="project" value="UniProtKB-KW"/>
</dbReference>
<keyword evidence="2" id="KW-0067">ATP-binding</keyword>